<protein>
    <submittedName>
        <fullName evidence="1">Uncharacterized protein</fullName>
    </submittedName>
</protein>
<keyword evidence="2" id="KW-1185">Reference proteome</keyword>
<comment type="caution">
    <text evidence="1">The sequence shown here is derived from an EMBL/GenBank/DDBJ whole genome shotgun (WGS) entry which is preliminary data.</text>
</comment>
<dbReference type="AlphaFoldDB" id="A0A2U2J5T7"/>
<organism evidence="1 2">
    <name type="scientific">Allosphingosinicella humi</name>
    <dbReference type="NCBI Taxonomy" id="2068657"/>
    <lineage>
        <taxon>Bacteria</taxon>
        <taxon>Pseudomonadati</taxon>
        <taxon>Pseudomonadota</taxon>
        <taxon>Alphaproteobacteria</taxon>
        <taxon>Sphingomonadales</taxon>
        <taxon>Sphingomonadaceae</taxon>
        <taxon>Allosphingosinicella</taxon>
    </lineage>
</organism>
<sequence>MIIGGTPALAADGARHMSGRTWDGRLHDFHGKRGFDPWLAPGFIWLGPRHHPLLSWDDGFFADLRYRRHRYGYWPYRRGRYYPSGDVEVVNGEAVYHYDRNYPYDHYDYDRYGSYGADWRGYDRSAPARCRVERVWSAREREQVPVRICSD</sequence>
<name>A0A2U2J5T7_9SPHN</name>
<proteinExistence type="predicted"/>
<reference evidence="1 2" key="1">
    <citation type="submission" date="2018-05" db="EMBL/GenBank/DDBJ databases">
        <title>Genome of Sphingosinicella humi QZX222.</title>
        <authorList>
            <person name="Qiao Z."/>
            <person name="Wang G."/>
        </authorList>
    </citation>
    <scope>NUCLEOTIDE SEQUENCE [LARGE SCALE GENOMIC DNA]</scope>
    <source>
        <strain evidence="1 2">QZX222</strain>
    </source>
</reference>
<dbReference type="EMBL" id="QFFF01000001">
    <property type="protein sequence ID" value="PWG03641.1"/>
    <property type="molecule type" value="Genomic_DNA"/>
</dbReference>
<gene>
    <name evidence="1" type="ORF">DF286_12715</name>
</gene>
<dbReference type="Proteomes" id="UP000245916">
    <property type="component" value="Unassembled WGS sequence"/>
</dbReference>
<evidence type="ECO:0000313" key="1">
    <source>
        <dbReference type="EMBL" id="PWG03641.1"/>
    </source>
</evidence>
<accession>A0A2U2J5T7</accession>
<evidence type="ECO:0000313" key="2">
    <source>
        <dbReference type="Proteomes" id="UP000245916"/>
    </source>
</evidence>